<dbReference type="AlphaFoldDB" id="A0A9Q0IY85"/>
<dbReference type="SUPFAM" id="SSF81383">
    <property type="entry name" value="F-box domain"/>
    <property type="match status" value="1"/>
</dbReference>
<evidence type="ECO:0000259" key="1">
    <source>
        <dbReference type="PROSITE" id="PS50181"/>
    </source>
</evidence>
<feature type="domain" description="F-box" evidence="1">
    <location>
        <begin position="1"/>
        <end position="51"/>
    </location>
</feature>
<organism evidence="2 3">
    <name type="scientific">Turnera subulata</name>
    <dbReference type="NCBI Taxonomy" id="218843"/>
    <lineage>
        <taxon>Eukaryota</taxon>
        <taxon>Viridiplantae</taxon>
        <taxon>Streptophyta</taxon>
        <taxon>Embryophyta</taxon>
        <taxon>Tracheophyta</taxon>
        <taxon>Spermatophyta</taxon>
        <taxon>Magnoliopsida</taxon>
        <taxon>eudicotyledons</taxon>
        <taxon>Gunneridae</taxon>
        <taxon>Pentapetalae</taxon>
        <taxon>rosids</taxon>
        <taxon>fabids</taxon>
        <taxon>Malpighiales</taxon>
        <taxon>Passifloraceae</taxon>
        <taxon>Turnera</taxon>
    </lineage>
</organism>
<accession>A0A9Q0IY85</accession>
<dbReference type="Proteomes" id="UP001141552">
    <property type="component" value="Unassembled WGS sequence"/>
</dbReference>
<comment type="caution">
    <text evidence="2">The sequence shown here is derived from an EMBL/GenBank/DDBJ whole genome shotgun (WGS) entry which is preliminary data.</text>
</comment>
<dbReference type="EMBL" id="JAKUCV010007532">
    <property type="protein sequence ID" value="KAJ4823051.1"/>
    <property type="molecule type" value="Genomic_DNA"/>
</dbReference>
<dbReference type="PROSITE" id="PS50181">
    <property type="entry name" value="FBOX"/>
    <property type="match status" value="1"/>
</dbReference>
<dbReference type="InterPro" id="IPR032675">
    <property type="entry name" value="LRR_dom_sf"/>
</dbReference>
<dbReference type="SUPFAM" id="SSF52047">
    <property type="entry name" value="RNI-like"/>
    <property type="match status" value="1"/>
</dbReference>
<dbReference type="Pfam" id="PF12937">
    <property type="entry name" value="F-box-like"/>
    <property type="match status" value="1"/>
</dbReference>
<dbReference type="PANTHER" id="PTHR32212:SF459">
    <property type="entry name" value="F-BOX DOMAIN-CONTAINING PROTEIN"/>
    <property type="match status" value="1"/>
</dbReference>
<keyword evidence="3" id="KW-1185">Reference proteome</keyword>
<dbReference type="PANTHER" id="PTHR32212">
    <property type="entry name" value="CYCLIN-LIKE F-BOX"/>
    <property type="match status" value="1"/>
</dbReference>
<gene>
    <name evidence="2" type="ORF">Tsubulata_027786</name>
</gene>
<sequence length="435" mass="49590">MDRLSSLPDDIVLHILSFLDDAKSLVRTSAISRQWKTRWPSHSRDLFFDESFSASAMLEILSALESQNVPKIGTFHFSHIPQYNRSIGLLYDKVIKFAASRFVNNLTFNINHDVGSKHYPYAKACSYIFSAGVVRACPSLKTLRLNGCSLGYISLFPAVTSMHLESCYLFDLDLSRACPNLKELCLVDPKVWGPDGRGIKAGQNLVRLSLEYKSPSIRWKRRSFKISAPGLEYFRLEVDHRDDMEYIPLVEFPSLQCAVIDAAHPTERIDLIENNQNLSNRKLRRERRKQNSLFRLLQGLRKVLSMLPDRLERQPSPLARLKTLTLLENPVEVDFLHIPANVLIYLLGGSTSATLQLPCKREDRDGEDGGFDGQQRRERGRARDGCGWLLVIVFVQRRQQLSYGRRRRRKRGGQRWLPTAAEVAAARVVQVVPAA</sequence>
<evidence type="ECO:0000313" key="2">
    <source>
        <dbReference type="EMBL" id="KAJ4823051.1"/>
    </source>
</evidence>
<dbReference type="SMART" id="SM00256">
    <property type="entry name" value="FBOX"/>
    <property type="match status" value="1"/>
</dbReference>
<dbReference type="Gene3D" id="1.20.1280.50">
    <property type="match status" value="1"/>
</dbReference>
<dbReference type="Gene3D" id="3.80.10.10">
    <property type="entry name" value="Ribonuclease Inhibitor"/>
    <property type="match status" value="1"/>
</dbReference>
<reference evidence="2" key="2">
    <citation type="journal article" date="2023" name="Plants (Basel)">
        <title>Annotation of the Turnera subulata (Passifloraceae) Draft Genome Reveals the S-Locus Evolved after the Divergence of Turneroideae from Passifloroideae in a Stepwise Manner.</title>
        <authorList>
            <person name="Henning P.M."/>
            <person name="Roalson E.H."/>
            <person name="Mir W."/>
            <person name="McCubbin A.G."/>
            <person name="Shore J.S."/>
        </authorList>
    </citation>
    <scope>NUCLEOTIDE SEQUENCE</scope>
    <source>
        <strain evidence="2">F60SS</strain>
    </source>
</reference>
<evidence type="ECO:0000313" key="3">
    <source>
        <dbReference type="Proteomes" id="UP001141552"/>
    </source>
</evidence>
<name>A0A9Q0IY85_9ROSI</name>
<reference evidence="2" key="1">
    <citation type="submission" date="2022-02" db="EMBL/GenBank/DDBJ databases">
        <authorList>
            <person name="Henning P.M."/>
            <person name="McCubbin A.G."/>
            <person name="Shore J.S."/>
        </authorList>
    </citation>
    <scope>NUCLEOTIDE SEQUENCE</scope>
    <source>
        <strain evidence="2">F60SS</strain>
        <tissue evidence="2">Leaves</tissue>
    </source>
</reference>
<proteinExistence type="predicted"/>
<dbReference type="InterPro" id="IPR036047">
    <property type="entry name" value="F-box-like_dom_sf"/>
</dbReference>
<protein>
    <recommendedName>
        <fullName evidence="1">F-box domain-containing protein</fullName>
    </recommendedName>
</protein>
<dbReference type="InterPro" id="IPR001810">
    <property type="entry name" value="F-box_dom"/>
</dbReference>
<dbReference type="OrthoDB" id="811707at2759"/>